<keyword evidence="1" id="KW-0436">Ligase</keyword>
<evidence type="ECO:0000256" key="1">
    <source>
        <dbReference type="ARBA" id="ARBA00022598"/>
    </source>
</evidence>
<proteinExistence type="predicted"/>
<protein>
    <recommendedName>
        <fullName evidence="6">Methionyl/Leucyl tRNA synthetase domain-containing protein</fullName>
    </recommendedName>
</protein>
<dbReference type="InterPro" id="IPR023457">
    <property type="entry name" value="Met-tRNA_synth_2"/>
</dbReference>
<dbReference type="GO" id="GO:0004825">
    <property type="term" value="F:methionine-tRNA ligase activity"/>
    <property type="evidence" value="ECO:0007669"/>
    <property type="project" value="InterPro"/>
</dbReference>
<feature type="domain" description="Methionyl/Leucyl tRNA synthetase" evidence="6">
    <location>
        <begin position="19"/>
        <end position="60"/>
    </location>
</feature>
<dbReference type="GO" id="GO:0005524">
    <property type="term" value="F:ATP binding"/>
    <property type="evidence" value="ECO:0007669"/>
    <property type="project" value="UniProtKB-KW"/>
</dbReference>
<evidence type="ECO:0000256" key="5">
    <source>
        <dbReference type="ARBA" id="ARBA00023146"/>
    </source>
</evidence>
<evidence type="ECO:0000256" key="3">
    <source>
        <dbReference type="ARBA" id="ARBA00022840"/>
    </source>
</evidence>
<evidence type="ECO:0000256" key="2">
    <source>
        <dbReference type="ARBA" id="ARBA00022741"/>
    </source>
</evidence>
<dbReference type="InterPro" id="IPR014729">
    <property type="entry name" value="Rossmann-like_a/b/a_fold"/>
</dbReference>
<accession>A0A1V0SHY2</accession>
<organism evidence="7">
    <name type="scientific">Klosneuvirus KNV1</name>
    <dbReference type="NCBI Taxonomy" id="1977640"/>
    <lineage>
        <taxon>Viruses</taxon>
        <taxon>Varidnaviria</taxon>
        <taxon>Bamfordvirae</taxon>
        <taxon>Nucleocytoviricota</taxon>
        <taxon>Megaviricetes</taxon>
        <taxon>Imitervirales</taxon>
        <taxon>Mimiviridae</taxon>
        <taxon>Klosneuvirinae</taxon>
        <taxon>Klosneuvirus</taxon>
    </lineage>
</organism>
<keyword evidence="2" id="KW-0547">Nucleotide-binding</keyword>
<dbReference type="EMBL" id="KY684108">
    <property type="protein sequence ID" value="ARF11254.1"/>
    <property type="molecule type" value="Genomic_DNA"/>
</dbReference>
<dbReference type="InterPro" id="IPR015413">
    <property type="entry name" value="Methionyl/Leucyl_tRNA_Synth"/>
</dbReference>
<reference evidence="7" key="1">
    <citation type="journal article" date="2017" name="Science">
        <title>Giant viruses with an expanded complement of translation system components.</title>
        <authorList>
            <person name="Schulz F."/>
            <person name="Yutin N."/>
            <person name="Ivanova N.N."/>
            <person name="Ortega D.R."/>
            <person name="Lee T.K."/>
            <person name="Vierheilig J."/>
            <person name="Daims H."/>
            <person name="Horn M."/>
            <person name="Wagner M."/>
            <person name="Jensen G.J."/>
            <person name="Kyrpides N.C."/>
            <person name="Koonin E.V."/>
            <person name="Woyke T."/>
        </authorList>
    </citation>
    <scope>NUCLEOTIDE SEQUENCE</scope>
    <source>
        <strain evidence="7">KNV1</strain>
    </source>
</reference>
<gene>
    <name evidence="7" type="ORF">Klosneuvirus_1_111</name>
</gene>
<sequence length="66" mass="7680">MTTKLSEKNEVVRMTESKFYITTAINYTNGSPHFGHCYEAVVADCFARYHRFTGKNVFFTHKIIVQ</sequence>
<keyword evidence="5" id="KW-0030">Aminoacyl-tRNA synthetase</keyword>
<name>A0A1V0SHY2_9VIRU</name>
<dbReference type="Pfam" id="PF09334">
    <property type="entry name" value="tRNA-synt_1g"/>
    <property type="match status" value="1"/>
</dbReference>
<dbReference type="SUPFAM" id="SSF52374">
    <property type="entry name" value="Nucleotidylyl transferase"/>
    <property type="match status" value="1"/>
</dbReference>
<keyword evidence="4" id="KW-0648">Protein biosynthesis</keyword>
<keyword evidence="3" id="KW-0067">ATP-binding</keyword>
<dbReference type="PANTHER" id="PTHR43326:SF2">
    <property type="entry name" value="METHIONINE--TRNA LIGASE"/>
    <property type="match status" value="1"/>
</dbReference>
<dbReference type="PANTHER" id="PTHR43326">
    <property type="entry name" value="METHIONYL-TRNA SYNTHETASE"/>
    <property type="match status" value="1"/>
</dbReference>
<evidence type="ECO:0000259" key="6">
    <source>
        <dbReference type="Pfam" id="PF09334"/>
    </source>
</evidence>
<evidence type="ECO:0000313" key="7">
    <source>
        <dbReference type="EMBL" id="ARF11254.1"/>
    </source>
</evidence>
<evidence type="ECO:0000256" key="4">
    <source>
        <dbReference type="ARBA" id="ARBA00022917"/>
    </source>
</evidence>
<dbReference type="Gene3D" id="3.40.50.620">
    <property type="entry name" value="HUPs"/>
    <property type="match status" value="1"/>
</dbReference>